<dbReference type="PANTHER" id="PTHR13624:SF4">
    <property type="entry name" value="TRANSMEMBRANE PROTEIN 161A"/>
    <property type="match status" value="1"/>
</dbReference>
<keyword evidence="3" id="KW-0812">Transmembrane</keyword>
<sequence>MGVQVVVTLLAASLMQKMAPHCSFARWLLCNGSLYRYKHPSDEELCALAGKQRPKSKRDRSVSPGANGVAEDKPLSVPRDIELQLDTSPITAVDAHGDRCVPSAVICPQPSAMSPAQCPPCPQPGAMSPAWCPH</sequence>
<evidence type="ECO:0000256" key="7">
    <source>
        <dbReference type="ARBA" id="ARBA00023180"/>
    </source>
</evidence>
<evidence type="ECO:0000256" key="6">
    <source>
        <dbReference type="ARBA" id="ARBA00023136"/>
    </source>
</evidence>
<keyword evidence="6" id="KW-0472">Membrane</keyword>
<organism evidence="10 11">
    <name type="scientific">Serinus canaria</name>
    <name type="common">Island canary</name>
    <name type="synonym">Fringilla canaria</name>
    <dbReference type="NCBI Taxonomy" id="9135"/>
    <lineage>
        <taxon>Eukaryota</taxon>
        <taxon>Metazoa</taxon>
        <taxon>Chordata</taxon>
        <taxon>Craniata</taxon>
        <taxon>Vertebrata</taxon>
        <taxon>Euteleostomi</taxon>
        <taxon>Archelosauria</taxon>
        <taxon>Archosauria</taxon>
        <taxon>Dinosauria</taxon>
        <taxon>Saurischia</taxon>
        <taxon>Theropoda</taxon>
        <taxon>Coelurosauria</taxon>
        <taxon>Aves</taxon>
        <taxon>Neognathae</taxon>
        <taxon>Neoaves</taxon>
        <taxon>Telluraves</taxon>
        <taxon>Australaves</taxon>
        <taxon>Passeriformes</taxon>
        <taxon>Passeroidea</taxon>
        <taxon>Fringillidae</taxon>
        <taxon>Carduelinae</taxon>
        <taxon>Serinus</taxon>
    </lineage>
</organism>
<dbReference type="GO" id="GO:0016020">
    <property type="term" value="C:membrane"/>
    <property type="evidence" value="ECO:0007669"/>
    <property type="project" value="UniProtKB-SubCell"/>
</dbReference>
<protein>
    <recommendedName>
        <fullName evidence="8">Transmembrane protein 161A</fullName>
    </recommendedName>
</protein>
<evidence type="ECO:0000256" key="9">
    <source>
        <dbReference type="SAM" id="MobiDB-lite"/>
    </source>
</evidence>
<evidence type="ECO:0000256" key="2">
    <source>
        <dbReference type="ARBA" id="ARBA00009706"/>
    </source>
</evidence>
<dbReference type="AlphaFoldDB" id="A0A8C9MYV6"/>
<evidence type="ECO:0000313" key="10">
    <source>
        <dbReference type="Ensembl" id="ENSSCAP00000009779.1"/>
    </source>
</evidence>
<keyword evidence="11" id="KW-1185">Reference proteome</keyword>
<dbReference type="Ensembl" id="ENSSCAT00000011050.1">
    <property type="protein sequence ID" value="ENSSCAP00000009779.1"/>
    <property type="gene ID" value="ENSSCAG00000007443.1"/>
</dbReference>
<dbReference type="GeneTree" id="ENSGT00390000000672"/>
<keyword evidence="4" id="KW-0732">Signal</keyword>
<reference evidence="10" key="2">
    <citation type="submission" date="2025-09" db="UniProtKB">
        <authorList>
            <consortium name="Ensembl"/>
        </authorList>
    </citation>
    <scope>IDENTIFICATION</scope>
</reference>
<dbReference type="InterPro" id="IPR019395">
    <property type="entry name" value="Transmembrane_161A/B"/>
</dbReference>
<comment type="similarity">
    <text evidence="2">Belongs to the TMEM161 family.</text>
</comment>
<dbReference type="PANTHER" id="PTHR13624">
    <property type="entry name" value="RE42071P"/>
    <property type="match status" value="1"/>
</dbReference>
<keyword evidence="7" id="KW-0325">Glycoprotein</keyword>
<evidence type="ECO:0000256" key="5">
    <source>
        <dbReference type="ARBA" id="ARBA00022989"/>
    </source>
</evidence>
<evidence type="ECO:0000256" key="1">
    <source>
        <dbReference type="ARBA" id="ARBA00004141"/>
    </source>
</evidence>
<feature type="region of interest" description="Disordered" evidence="9">
    <location>
        <begin position="50"/>
        <end position="77"/>
    </location>
</feature>
<comment type="subcellular location">
    <subcellularLocation>
        <location evidence="1">Membrane</location>
        <topology evidence="1">Multi-pass membrane protein</topology>
    </subcellularLocation>
</comment>
<dbReference type="Proteomes" id="UP000694409">
    <property type="component" value="Unassembled WGS sequence"/>
</dbReference>
<evidence type="ECO:0000256" key="3">
    <source>
        <dbReference type="ARBA" id="ARBA00022692"/>
    </source>
</evidence>
<proteinExistence type="inferred from homology"/>
<evidence type="ECO:0000256" key="8">
    <source>
        <dbReference type="ARBA" id="ARBA00040182"/>
    </source>
</evidence>
<accession>A0A8C9MYV6</accession>
<keyword evidence="5" id="KW-1133">Transmembrane helix</keyword>
<evidence type="ECO:0000313" key="11">
    <source>
        <dbReference type="Proteomes" id="UP000694409"/>
    </source>
</evidence>
<dbReference type="Pfam" id="PF10268">
    <property type="entry name" value="Tmemb_161AB"/>
    <property type="match status" value="1"/>
</dbReference>
<evidence type="ECO:0000256" key="4">
    <source>
        <dbReference type="ARBA" id="ARBA00022729"/>
    </source>
</evidence>
<name>A0A8C9MYV6_SERCA</name>
<reference evidence="10" key="1">
    <citation type="submission" date="2025-08" db="UniProtKB">
        <authorList>
            <consortium name="Ensembl"/>
        </authorList>
    </citation>
    <scope>IDENTIFICATION</scope>
</reference>